<accession>A0A7W7RKU8</accession>
<protein>
    <submittedName>
        <fullName evidence="1">Uncharacterized protein</fullName>
    </submittedName>
</protein>
<organism evidence="1 2">
    <name type="scientific">Lipingzhangella halophila</name>
    <dbReference type="NCBI Taxonomy" id="1783352"/>
    <lineage>
        <taxon>Bacteria</taxon>
        <taxon>Bacillati</taxon>
        <taxon>Actinomycetota</taxon>
        <taxon>Actinomycetes</taxon>
        <taxon>Streptosporangiales</taxon>
        <taxon>Nocardiopsidaceae</taxon>
        <taxon>Lipingzhangella</taxon>
    </lineage>
</organism>
<proteinExistence type="predicted"/>
<dbReference type="EMBL" id="JACHJT010000001">
    <property type="protein sequence ID" value="MBB4933371.1"/>
    <property type="molecule type" value="Genomic_DNA"/>
</dbReference>
<comment type="caution">
    <text evidence="1">The sequence shown here is derived from an EMBL/GenBank/DDBJ whole genome shotgun (WGS) entry which is preliminary data.</text>
</comment>
<evidence type="ECO:0000313" key="1">
    <source>
        <dbReference type="EMBL" id="MBB4933371.1"/>
    </source>
</evidence>
<name>A0A7W7RKU8_9ACTN</name>
<keyword evidence="2" id="KW-1185">Reference proteome</keyword>
<reference evidence="1 2" key="1">
    <citation type="submission" date="2020-08" db="EMBL/GenBank/DDBJ databases">
        <title>Sequencing the genomes of 1000 actinobacteria strains.</title>
        <authorList>
            <person name="Klenk H.-P."/>
        </authorList>
    </citation>
    <scope>NUCLEOTIDE SEQUENCE [LARGE SCALE GENOMIC DNA]</scope>
    <source>
        <strain evidence="1 2">DSM 102030</strain>
    </source>
</reference>
<evidence type="ECO:0000313" key="2">
    <source>
        <dbReference type="Proteomes" id="UP000523007"/>
    </source>
</evidence>
<dbReference type="Proteomes" id="UP000523007">
    <property type="component" value="Unassembled WGS sequence"/>
</dbReference>
<gene>
    <name evidence="1" type="ORF">F4561_004191</name>
</gene>
<sequence>MLPVLRRAAAPVLAAALGLGAGYLLGRLRGR</sequence>
<dbReference type="AlphaFoldDB" id="A0A7W7RKU8"/>